<dbReference type="Gene3D" id="3.30.360.10">
    <property type="entry name" value="Dihydrodipicolinate Reductase, domain 2"/>
    <property type="match status" value="1"/>
</dbReference>
<keyword evidence="6 7" id="KW-0119">Carbohydrate metabolism</keyword>
<evidence type="ECO:0000256" key="7">
    <source>
        <dbReference type="HAMAP-Rule" id="MF_00966"/>
    </source>
</evidence>
<evidence type="ECO:0000256" key="3">
    <source>
        <dbReference type="ARBA" id="ARBA00022526"/>
    </source>
</evidence>
<dbReference type="PANTHER" id="PTHR23429:SF0">
    <property type="entry name" value="GLUCOSE-6-PHOSPHATE 1-DEHYDROGENASE"/>
    <property type="match status" value="1"/>
</dbReference>
<evidence type="ECO:0000259" key="10">
    <source>
        <dbReference type="Pfam" id="PF02781"/>
    </source>
</evidence>
<dbReference type="SUPFAM" id="SSF55347">
    <property type="entry name" value="Glyceraldehyde-3-phosphate dehydrogenase-like, C-terminal domain"/>
    <property type="match status" value="1"/>
</dbReference>
<dbReference type="InterPro" id="IPR001282">
    <property type="entry name" value="G6P_DH"/>
</dbReference>
<feature type="binding site" evidence="7">
    <location>
        <position position="349"/>
    </location>
    <ligand>
        <name>substrate</name>
    </ligand>
</feature>
<evidence type="ECO:0000313" key="11">
    <source>
        <dbReference type="EMBL" id="QDU64000.1"/>
    </source>
</evidence>
<accession>A0A518BAJ0</accession>
<dbReference type="GO" id="GO:0050661">
    <property type="term" value="F:NADP binding"/>
    <property type="evidence" value="ECO:0007669"/>
    <property type="project" value="UniProtKB-UniRule"/>
</dbReference>
<keyword evidence="3 7" id="KW-0313">Glucose metabolism</keyword>
<dbReference type="SUPFAM" id="SSF51735">
    <property type="entry name" value="NAD(P)-binding Rossmann-fold domains"/>
    <property type="match status" value="1"/>
</dbReference>
<reference evidence="11 12" key="1">
    <citation type="submission" date="2019-02" db="EMBL/GenBank/DDBJ databases">
        <title>Deep-cultivation of Planctomycetes and their phenomic and genomic characterization uncovers novel biology.</title>
        <authorList>
            <person name="Wiegand S."/>
            <person name="Jogler M."/>
            <person name="Boedeker C."/>
            <person name="Pinto D."/>
            <person name="Vollmers J."/>
            <person name="Rivas-Marin E."/>
            <person name="Kohn T."/>
            <person name="Peeters S.H."/>
            <person name="Heuer A."/>
            <person name="Rast P."/>
            <person name="Oberbeckmann S."/>
            <person name="Bunk B."/>
            <person name="Jeske O."/>
            <person name="Meyerdierks A."/>
            <person name="Storesund J.E."/>
            <person name="Kallscheuer N."/>
            <person name="Luecker S."/>
            <person name="Lage O.M."/>
            <person name="Pohl T."/>
            <person name="Merkel B.J."/>
            <person name="Hornburger P."/>
            <person name="Mueller R.-W."/>
            <person name="Bruemmer F."/>
            <person name="Labrenz M."/>
            <person name="Spormann A.M."/>
            <person name="Op den Camp H."/>
            <person name="Overmann J."/>
            <person name="Amann R."/>
            <person name="Jetten M.S.M."/>
            <person name="Mascher T."/>
            <person name="Medema M.H."/>
            <person name="Devos D.P."/>
            <person name="Kaster A.-K."/>
            <person name="Ovreas L."/>
            <person name="Rohde M."/>
            <person name="Galperin M.Y."/>
            <person name="Jogler C."/>
        </authorList>
    </citation>
    <scope>NUCLEOTIDE SEQUENCE [LARGE SCALE GENOMIC DNA]</scope>
    <source>
        <strain evidence="11 12">Pan216</strain>
    </source>
</reference>
<feature type="binding site" evidence="7">
    <location>
        <position position="190"/>
    </location>
    <ligand>
        <name>substrate</name>
    </ligand>
</feature>
<feature type="binding site" evidence="7">
    <location>
        <position position="156"/>
    </location>
    <ligand>
        <name>NADP(+)</name>
        <dbReference type="ChEBI" id="CHEBI:58349"/>
    </ligand>
</feature>
<keyword evidence="12" id="KW-1185">Reference proteome</keyword>
<dbReference type="RefSeq" id="WP_419192894.1">
    <property type="nucleotide sequence ID" value="NZ_CP036279.1"/>
</dbReference>
<evidence type="ECO:0000256" key="1">
    <source>
        <dbReference type="ARBA" id="ARBA00004937"/>
    </source>
</evidence>
<dbReference type="GO" id="GO:0006006">
    <property type="term" value="P:glucose metabolic process"/>
    <property type="evidence" value="ECO:0007669"/>
    <property type="project" value="UniProtKB-KW"/>
</dbReference>
<dbReference type="GO" id="GO:0004345">
    <property type="term" value="F:glucose-6-phosphate dehydrogenase activity"/>
    <property type="evidence" value="ECO:0007669"/>
    <property type="project" value="UniProtKB-UniRule"/>
</dbReference>
<sequence>MTNDVVTNATLVFFGGTGDLAGRKLIPALFNNWQQKRLRDCLIVGIGRRAKDRDEYLQLLDGKVGVAQTDPADWKEFTKQLDYHQGEIRTEEDFKSLRAKLESLEKERGLPGKRLFYYAVGPQWFAPITENLAASGLLEKQGPDYKGPWTRLVIEKPYGTDLASAKELDRRILACADEEQVYRIDHYLGKETVQNLLAFRFANGLFEPVWNQKYIDSVQITVSESLGIGNRGDYYEKAGAMRDMVINHMMQLVCLTAMEPPARMNAKSIRDEKVKVLQAVRVPQSLSEVEQSTVRGQYGPGTINGESVPGYREEGDTDPNSTTPSFVALRLQIDTWRWAHVPFLLRHGKRMAKRGTEIAIQFRTPPLSLFRGHEICGHCSNMLVLRIQPKEGITLYFGAKKPGAGMSISTVSMDFEYEREFHESIPEAYQRLLLDALVGDPTLFTRSDEVRAQWTWADAILSAWDEIPPPKYPNYPAGGWGPSAAESLFPQGDEIPSGSCPVGWRRW</sequence>
<protein>
    <recommendedName>
        <fullName evidence="7">Glucose-6-phosphate 1-dehydrogenase</fullName>
        <shortName evidence="7">G6PD</shortName>
        <ecNumber evidence="7">1.1.1.49</ecNumber>
    </recommendedName>
</protein>
<evidence type="ECO:0000256" key="5">
    <source>
        <dbReference type="ARBA" id="ARBA00023002"/>
    </source>
</evidence>
<gene>
    <name evidence="7 11" type="primary">zwf</name>
    <name evidence="11" type="ORF">Pan216_48810</name>
</gene>
<dbReference type="GO" id="GO:0005829">
    <property type="term" value="C:cytosol"/>
    <property type="evidence" value="ECO:0007669"/>
    <property type="project" value="TreeGrafter"/>
</dbReference>
<dbReference type="EMBL" id="CP036279">
    <property type="protein sequence ID" value="QDU64000.1"/>
    <property type="molecule type" value="Genomic_DNA"/>
</dbReference>
<dbReference type="EC" id="1.1.1.49" evidence="7"/>
<comment type="similarity">
    <text evidence="2 7">Belongs to the glucose-6-phosphate dehydrogenase family.</text>
</comment>
<organism evidence="11 12">
    <name type="scientific">Kolteria novifilia</name>
    <dbReference type="NCBI Taxonomy" id="2527975"/>
    <lineage>
        <taxon>Bacteria</taxon>
        <taxon>Pseudomonadati</taxon>
        <taxon>Planctomycetota</taxon>
        <taxon>Planctomycetia</taxon>
        <taxon>Kolteriales</taxon>
        <taxon>Kolteriaceae</taxon>
        <taxon>Kolteria</taxon>
    </lineage>
</organism>
<comment type="caution">
    <text evidence="7">Lacks conserved residue(s) required for the propagation of feature annotation.</text>
</comment>
<keyword evidence="4 7" id="KW-0521">NADP</keyword>
<evidence type="ECO:0000313" key="12">
    <source>
        <dbReference type="Proteomes" id="UP000317093"/>
    </source>
</evidence>
<evidence type="ECO:0000256" key="6">
    <source>
        <dbReference type="ARBA" id="ARBA00023277"/>
    </source>
</evidence>
<dbReference type="NCBIfam" id="TIGR00871">
    <property type="entry name" value="zwf"/>
    <property type="match status" value="1"/>
</dbReference>
<feature type="domain" description="Glucose-6-phosphate dehydrogenase NAD-binding" evidence="9">
    <location>
        <begin position="12"/>
        <end position="195"/>
    </location>
</feature>
<feature type="binding site" evidence="7">
    <location>
        <position position="186"/>
    </location>
    <ligand>
        <name>substrate</name>
    </ligand>
</feature>
<feature type="region of interest" description="Disordered" evidence="8">
    <location>
        <begin position="291"/>
        <end position="322"/>
    </location>
</feature>
<dbReference type="InterPro" id="IPR022674">
    <property type="entry name" value="G6P_DH_NAD-bd"/>
</dbReference>
<feature type="binding site" evidence="7">
    <location>
        <begin position="87"/>
        <end position="88"/>
    </location>
    <ligand>
        <name>NADP(+)</name>
        <dbReference type="ChEBI" id="CHEBI:58349"/>
    </ligand>
</feature>
<dbReference type="PANTHER" id="PTHR23429">
    <property type="entry name" value="GLUCOSE-6-PHOSPHATE 1-DEHYDROGENASE G6PD"/>
    <property type="match status" value="1"/>
</dbReference>
<dbReference type="KEGG" id="knv:Pan216_48810"/>
<dbReference type="Proteomes" id="UP000317093">
    <property type="component" value="Chromosome"/>
</dbReference>
<evidence type="ECO:0000256" key="4">
    <source>
        <dbReference type="ARBA" id="ARBA00022857"/>
    </source>
</evidence>
<feature type="binding site" evidence="7">
    <location>
        <position position="224"/>
    </location>
    <ligand>
        <name>substrate</name>
    </ligand>
</feature>
<dbReference type="GO" id="GO:0009051">
    <property type="term" value="P:pentose-phosphate shunt, oxidative branch"/>
    <property type="evidence" value="ECO:0007669"/>
    <property type="project" value="TreeGrafter"/>
</dbReference>
<dbReference type="Pfam" id="PF02781">
    <property type="entry name" value="G6PD_C"/>
    <property type="match status" value="1"/>
</dbReference>
<keyword evidence="5 7" id="KW-0560">Oxidoreductase</keyword>
<dbReference type="InterPro" id="IPR036291">
    <property type="entry name" value="NAD(P)-bd_dom_sf"/>
</dbReference>
<dbReference type="Pfam" id="PF00479">
    <property type="entry name" value="G6PD_N"/>
    <property type="match status" value="1"/>
</dbReference>
<dbReference type="PIRSF" id="PIRSF000110">
    <property type="entry name" value="G6PD"/>
    <property type="match status" value="1"/>
</dbReference>
<dbReference type="PRINTS" id="PR00079">
    <property type="entry name" value="G6PDHDRGNASE"/>
</dbReference>
<dbReference type="PROSITE" id="PS00069">
    <property type="entry name" value="G6P_DEHYDROGENASE"/>
    <property type="match status" value="1"/>
</dbReference>
<dbReference type="UniPathway" id="UPA00115">
    <property type="reaction ID" value="UER00408"/>
</dbReference>
<comment type="catalytic activity">
    <reaction evidence="7">
        <text>D-glucose 6-phosphate + NADP(+) = 6-phospho-D-glucono-1,5-lactone + NADPH + H(+)</text>
        <dbReference type="Rhea" id="RHEA:15841"/>
        <dbReference type="ChEBI" id="CHEBI:15378"/>
        <dbReference type="ChEBI" id="CHEBI:57783"/>
        <dbReference type="ChEBI" id="CHEBI:57955"/>
        <dbReference type="ChEBI" id="CHEBI:58349"/>
        <dbReference type="ChEBI" id="CHEBI:61548"/>
        <dbReference type="EC" id="1.1.1.49"/>
    </reaction>
</comment>
<feature type="binding site" evidence="7">
    <location>
        <position position="48"/>
    </location>
    <ligand>
        <name>NADP(+)</name>
        <dbReference type="ChEBI" id="CHEBI:58349"/>
    </ligand>
</feature>
<dbReference type="Gene3D" id="3.40.50.720">
    <property type="entry name" value="NAD(P)-binding Rossmann-like Domain"/>
    <property type="match status" value="1"/>
</dbReference>
<comment type="function">
    <text evidence="7">Catalyzes the oxidation of glucose 6-phosphate to 6-phosphogluconolactone.</text>
</comment>
<feature type="binding site" evidence="7">
    <location>
        <position position="243"/>
    </location>
    <ligand>
        <name>substrate</name>
    </ligand>
</feature>
<dbReference type="AlphaFoldDB" id="A0A518BAJ0"/>
<feature type="domain" description="Glucose-6-phosphate dehydrogenase C-terminal" evidence="10">
    <location>
        <begin position="197"/>
        <end position="490"/>
    </location>
</feature>
<proteinExistence type="inferred from homology"/>
<feature type="active site" description="Proton acceptor" evidence="7">
    <location>
        <position position="248"/>
    </location>
</feature>
<name>A0A518BAJ0_9BACT</name>
<evidence type="ECO:0000256" key="2">
    <source>
        <dbReference type="ARBA" id="ARBA00009975"/>
    </source>
</evidence>
<dbReference type="HAMAP" id="MF_00966">
    <property type="entry name" value="G6PD"/>
    <property type="match status" value="1"/>
</dbReference>
<evidence type="ECO:0000256" key="8">
    <source>
        <dbReference type="SAM" id="MobiDB-lite"/>
    </source>
</evidence>
<evidence type="ECO:0000259" key="9">
    <source>
        <dbReference type="Pfam" id="PF00479"/>
    </source>
</evidence>
<comment type="pathway">
    <text evidence="1 7">Carbohydrate degradation; pentose phosphate pathway; D-ribulose 5-phosphate from D-glucose 6-phosphate (oxidative stage): step 1/3.</text>
</comment>
<dbReference type="InterPro" id="IPR022675">
    <property type="entry name" value="G6P_DH_C"/>
</dbReference>
<dbReference type="InterPro" id="IPR019796">
    <property type="entry name" value="G6P_DH_AS"/>
</dbReference>